<comment type="caution">
    <text evidence="5">The sequence shown here is derived from an EMBL/GenBank/DDBJ whole genome shotgun (WGS) entry which is preliminary data.</text>
</comment>
<comment type="subcellular location">
    <subcellularLocation>
        <location evidence="1">Nucleus</location>
    </subcellularLocation>
</comment>
<protein>
    <submittedName>
        <fullName evidence="5">Uncharacterized protein</fullName>
    </submittedName>
</protein>
<evidence type="ECO:0000256" key="1">
    <source>
        <dbReference type="ARBA" id="ARBA00004123"/>
    </source>
</evidence>
<keyword evidence="6" id="KW-1185">Reference proteome</keyword>
<evidence type="ECO:0000313" key="6">
    <source>
        <dbReference type="Proteomes" id="UP001152561"/>
    </source>
</evidence>
<keyword evidence="3" id="KW-0804">Transcription</keyword>
<organism evidence="5 6">
    <name type="scientific">Anisodus acutangulus</name>
    <dbReference type="NCBI Taxonomy" id="402998"/>
    <lineage>
        <taxon>Eukaryota</taxon>
        <taxon>Viridiplantae</taxon>
        <taxon>Streptophyta</taxon>
        <taxon>Embryophyta</taxon>
        <taxon>Tracheophyta</taxon>
        <taxon>Spermatophyta</taxon>
        <taxon>Magnoliopsida</taxon>
        <taxon>eudicotyledons</taxon>
        <taxon>Gunneridae</taxon>
        <taxon>Pentapetalae</taxon>
        <taxon>asterids</taxon>
        <taxon>lamiids</taxon>
        <taxon>Solanales</taxon>
        <taxon>Solanaceae</taxon>
        <taxon>Solanoideae</taxon>
        <taxon>Hyoscyameae</taxon>
        <taxon>Anisodus</taxon>
    </lineage>
</organism>
<dbReference type="AlphaFoldDB" id="A0A9Q1QWC6"/>
<dbReference type="GO" id="GO:0006355">
    <property type="term" value="P:regulation of DNA-templated transcription"/>
    <property type="evidence" value="ECO:0007669"/>
    <property type="project" value="InterPro"/>
</dbReference>
<dbReference type="Proteomes" id="UP001152561">
    <property type="component" value="Unassembled WGS sequence"/>
</dbReference>
<evidence type="ECO:0000256" key="2">
    <source>
        <dbReference type="ARBA" id="ARBA00023015"/>
    </source>
</evidence>
<dbReference type="OrthoDB" id="551907at2759"/>
<dbReference type="SUPFAM" id="SSF46689">
    <property type="entry name" value="Homeodomain-like"/>
    <property type="match status" value="1"/>
</dbReference>
<dbReference type="GO" id="GO:0005634">
    <property type="term" value="C:nucleus"/>
    <property type="evidence" value="ECO:0007669"/>
    <property type="project" value="UniProtKB-SubCell"/>
</dbReference>
<dbReference type="InterPro" id="IPR044847">
    <property type="entry name" value="KAN_fam"/>
</dbReference>
<evidence type="ECO:0000313" key="5">
    <source>
        <dbReference type="EMBL" id="KAJ8529033.1"/>
    </source>
</evidence>
<gene>
    <name evidence="5" type="ORF">K7X08_035868</name>
</gene>
<proteinExistence type="predicted"/>
<sequence>MRWTSTLHARFVHDVELLGGHERTTPKSVLELMNVKDLTLAHVKSHLQVPGLRQTIPGDELLMTSLEFIRATESLTKPLNWLPASDLVLAPPVSVDDAAINAVKDDDCFGIFTIDQIKETSKGAKV</sequence>
<dbReference type="PANTHER" id="PTHR31496:SF3">
    <property type="entry name" value="TRANSCRIPTION REPRESSOR KAN1"/>
    <property type="match status" value="1"/>
</dbReference>
<dbReference type="PANTHER" id="PTHR31496">
    <property type="entry name" value="TRANSCRIPTION FACTOR KAN2-RELATED"/>
    <property type="match status" value="1"/>
</dbReference>
<keyword evidence="2" id="KW-0805">Transcription regulation</keyword>
<keyword evidence="4" id="KW-0539">Nucleus</keyword>
<dbReference type="EMBL" id="JAJAGQ010000022">
    <property type="protein sequence ID" value="KAJ8529033.1"/>
    <property type="molecule type" value="Genomic_DNA"/>
</dbReference>
<dbReference type="InterPro" id="IPR009057">
    <property type="entry name" value="Homeodomain-like_sf"/>
</dbReference>
<reference evidence="6" key="1">
    <citation type="journal article" date="2023" name="Proc. Natl. Acad. Sci. U.S.A.">
        <title>Genomic and structural basis for evolution of tropane alkaloid biosynthesis.</title>
        <authorList>
            <person name="Wanga Y.-J."/>
            <person name="Taina T."/>
            <person name="Yua J.-Y."/>
            <person name="Lia J."/>
            <person name="Xua B."/>
            <person name="Chenc J."/>
            <person name="D'Auriad J.C."/>
            <person name="Huanga J.-P."/>
            <person name="Huanga S.-X."/>
        </authorList>
    </citation>
    <scope>NUCLEOTIDE SEQUENCE [LARGE SCALE GENOMIC DNA]</scope>
    <source>
        <strain evidence="6">cv. KIB-2019</strain>
    </source>
</reference>
<dbReference type="GO" id="GO:0000976">
    <property type="term" value="F:transcription cis-regulatory region binding"/>
    <property type="evidence" value="ECO:0007669"/>
    <property type="project" value="InterPro"/>
</dbReference>
<evidence type="ECO:0000256" key="3">
    <source>
        <dbReference type="ARBA" id="ARBA00023163"/>
    </source>
</evidence>
<dbReference type="Gene3D" id="1.10.10.60">
    <property type="entry name" value="Homeodomain-like"/>
    <property type="match status" value="1"/>
</dbReference>
<evidence type="ECO:0000256" key="4">
    <source>
        <dbReference type="ARBA" id="ARBA00023242"/>
    </source>
</evidence>
<dbReference type="InterPro" id="IPR006447">
    <property type="entry name" value="Myb_dom_plants"/>
</dbReference>
<dbReference type="GO" id="GO:0010158">
    <property type="term" value="P:abaxial cell fate specification"/>
    <property type="evidence" value="ECO:0007669"/>
    <property type="project" value="InterPro"/>
</dbReference>
<dbReference type="NCBIfam" id="TIGR01557">
    <property type="entry name" value="myb_SHAQKYF"/>
    <property type="match status" value="1"/>
</dbReference>
<name>A0A9Q1QWC6_9SOLA</name>
<accession>A0A9Q1QWC6</accession>